<accession>A0A5P2XCD7</accession>
<evidence type="ECO:0000313" key="4">
    <source>
        <dbReference type="Proteomes" id="UP000326505"/>
    </source>
</evidence>
<dbReference type="Proteomes" id="UP000549009">
    <property type="component" value="Unassembled WGS sequence"/>
</dbReference>
<dbReference type="KEGG" id="sspb:CP982_28060"/>
<dbReference type="SUPFAM" id="SSF55729">
    <property type="entry name" value="Acyl-CoA N-acyltransferases (Nat)"/>
    <property type="match status" value="1"/>
</dbReference>
<dbReference type="EMBL" id="CP023690">
    <property type="protein sequence ID" value="QEV62088.1"/>
    <property type="molecule type" value="Genomic_DNA"/>
</dbReference>
<gene>
    <name evidence="3" type="ORF">CP982_28060</name>
    <name evidence="2" type="ORF">FHS40_003661</name>
</gene>
<dbReference type="Proteomes" id="UP000326505">
    <property type="component" value="Chromosome"/>
</dbReference>
<name>A0A5P2XCD7_STRST</name>
<evidence type="ECO:0000313" key="2">
    <source>
        <dbReference type="EMBL" id="MBB5104577.1"/>
    </source>
</evidence>
<evidence type="ECO:0000313" key="5">
    <source>
        <dbReference type="Proteomes" id="UP000549009"/>
    </source>
</evidence>
<dbReference type="InterPro" id="IPR000182">
    <property type="entry name" value="GNAT_dom"/>
</dbReference>
<dbReference type="OrthoDB" id="4966223at2"/>
<dbReference type="PROSITE" id="PS51186">
    <property type="entry name" value="GNAT"/>
    <property type="match status" value="1"/>
</dbReference>
<proteinExistence type="predicted"/>
<organism evidence="3 4">
    <name type="scientific">Streptomyces spectabilis</name>
    <dbReference type="NCBI Taxonomy" id="68270"/>
    <lineage>
        <taxon>Bacteria</taxon>
        <taxon>Bacillati</taxon>
        <taxon>Actinomycetota</taxon>
        <taxon>Actinomycetes</taxon>
        <taxon>Kitasatosporales</taxon>
        <taxon>Streptomycetaceae</taxon>
        <taxon>Streptomyces</taxon>
    </lineage>
</organism>
<dbReference type="CDD" id="cd04301">
    <property type="entry name" value="NAT_SF"/>
    <property type="match status" value="1"/>
</dbReference>
<dbReference type="AlphaFoldDB" id="A0A5P2XCD7"/>
<dbReference type="GO" id="GO:0016747">
    <property type="term" value="F:acyltransferase activity, transferring groups other than amino-acyl groups"/>
    <property type="evidence" value="ECO:0007669"/>
    <property type="project" value="InterPro"/>
</dbReference>
<dbReference type="EMBL" id="JACHJD010000005">
    <property type="protein sequence ID" value="MBB5104577.1"/>
    <property type="molecule type" value="Genomic_DNA"/>
</dbReference>
<keyword evidence="5" id="KW-1185">Reference proteome</keyword>
<protein>
    <submittedName>
        <fullName evidence="2 3">N-acetyltransferase</fullName>
    </submittedName>
</protein>
<evidence type="ECO:0000259" key="1">
    <source>
        <dbReference type="PROSITE" id="PS51186"/>
    </source>
</evidence>
<dbReference type="Pfam" id="PF00583">
    <property type="entry name" value="Acetyltransf_1"/>
    <property type="match status" value="1"/>
</dbReference>
<evidence type="ECO:0000313" key="3">
    <source>
        <dbReference type="EMBL" id="QEV62088.1"/>
    </source>
</evidence>
<dbReference type="RefSeq" id="WP_150513003.1">
    <property type="nucleotide sequence ID" value="NZ_BMSQ01000001.1"/>
</dbReference>
<feature type="domain" description="N-acetyltransferase" evidence="1">
    <location>
        <begin position="67"/>
        <end position="233"/>
    </location>
</feature>
<keyword evidence="3" id="KW-0808">Transferase</keyword>
<sequence>MEATGATGTAEAREADEAVRAWVDGWVVSRGAAPPVVEPWGYTIDVGLAKHPSRHVFGSPHGGALEADVRKVAASVSGADVWLKVFAEPSRVTPWLGPEWWVDPEEGYLMTVTLTPAPPQHLVAPEGYRLRTWMRGGVVRTMVTAADGSWAARGQMAPTGRTAVADQIETSPAHRRRGLGSLVMHTLQTAAAEQGCEIGVLAGTVEGRALYESLGWQVVAPLTSARRKGPDES</sequence>
<dbReference type="InterPro" id="IPR016181">
    <property type="entry name" value="Acyl_CoA_acyltransferase"/>
</dbReference>
<reference evidence="2 5" key="2">
    <citation type="submission" date="2020-08" db="EMBL/GenBank/DDBJ databases">
        <title>Genomic Encyclopedia of Type Strains, Phase III (KMG-III): the genomes of soil and plant-associated and newly described type strains.</title>
        <authorList>
            <person name="Whitman W."/>
        </authorList>
    </citation>
    <scope>NUCLEOTIDE SEQUENCE [LARGE SCALE GENOMIC DNA]</scope>
    <source>
        <strain evidence="2 5">CECT 3146</strain>
    </source>
</reference>
<dbReference type="Gene3D" id="3.40.630.30">
    <property type="match status" value="1"/>
</dbReference>
<reference evidence="3 4" key="1">
    <citation type="submission" date="2017-09" db="EMBL/GenBank/DDBJ databases">
        <authorList>
            <person name="Lee N."/>
            <person name="Cho B.-K."/>
        </authorList>
    </citation>
    <scope>NUCLEOTIDE SEQUENCE [LARGE SCALE GENOMIC DNA]</scope>
    <source>
        <strain evidence="3 4">ATCC 27465</strain>
    </source>
</reference>